<gene>
    <name evidence="1" type="ORF">ABIF29_001396</name>
</gene>
<comment type="caution">
    <text evidence="1">The sequence shown here is derived from an EMBL/GenBank/DDBJ whole genome shotgun (WGS) entry which is preliminary data.</text>
</comment>
<proteinExistence type="predicted"/>
<evidence type="ECO:0000313" key="1">
    <source>
        <dbReference type="EMBL" id="MEY9314597.1"/>
    </source>
</evidence>
<keyword evidence="2" id="KW-1185">Reference proteome</keyword>
<accession>A0ABV4EUY7</accession>
<reference evidence="1 2" key="1">
    <citation type="submission" date="2024-07" db="EMBL/GenBank/DDBJ databases">
        <title>Genomic Encyclopedia of Type Strains, Phase V (KMG-V): Genome sequencing to study the core and pangenomes of soil and plant-associated prokaryotes.</title>
        <authorList>
            <person name="Whitman W."/>
        </authorList>
    </citation>
    <scope>NUCLEOTIDE SEQUENCE [LARGE SCALE GENOMIC DNA]</scope>
    <source>
        <strain evidence="1 2">USDA 415</strain>
    </source>
</reference>
<dbReference type="Proteomes" id="UP001565471">
    <property type="component" value="Unassembled WGS sequence"/>
</dbReference>
<protein>
    <submittedName>
        <fullName evidence="1">Uncharacterized protein</fullName>
    </submittedName>
</protein>
<dbReference type="EMBL" id="JBGBZA010000002">
    <property type="protein sequence ID" value="MEY9314597.1"/>
    <property type="molecule type" value="Genomic_DNA"/>
</dbReference>
<evidence type="ECO:0000313" key="2">
    <source>
        <dbReference type="Proteomes" id="UP001565471"/>
    </source>
</evidence>
<organism evidence="1 2">
    <name type="scientific">Bradyrhizobium elkanii</name>
    <dbReference type="NCBI Taxonomy" id="29448"/>
    <lineage>
        <taxon>Bacteria</taxon>
        <taxon>Pseudomonadati</taxon>
        <taxon>Pseudomonadota</taxon>
        <taxon>Alphaproteobacteria</taxon>
        <taxon>Hyphomicrobiales</taxon>
        <taxon>Nitrobacteraceae</taxon>
        <taxon>Bradyrhizobium</taxon>
    </lineage>
</organism>
<sequence>METPECLTSFPKRRMFSPKIRPKRTSSTATWRPSPTGSDCVGLNRATETLCHRYGRPSKHALATNELVTLGYALWRLAKADLNGTRHQVNQLKIGSDGECAGKDIALTSAAFKQAILAGQVSGHGIQIEANVSIARRAPGHVGLSMRIKTSR</sequence>
<name>A0ABV4EUY7_BRAEL</name>